<dbReference type="PANTHER" id="PTHR46600:SF1">
    <property type="entry name" value="THAP DOMAIN-CONTAINING PROTEIN 1"/>
    <property type="match status" value="1"/>
</dbReference>
<keyword evidence="3" id="KW-0479">Metal-binding</keyword>
<dbReference type="PROSITE" id="PS50950">
    <property type="entry name" value="ZF_THAP"/>
    <property type="match status" value="1"/>
</dbReference>
<dbReference type="EMBL" id="GFAC01006724">
    <property type="protein sequence ID" value="JAT92464.1"/>
    <property type="molecule type" value="mRNA"/>
</dbReference>
<evidence type="ECO:0000256" key="11">
    <source>
        <dbReference type="ARBA" id="ARBA00023306"/>
    </source>
</evidence>
<dbReference type="InterPro" id="IPR026516">
    <property type="entry name" value="THAP1/10"/>
</dbReference>
<dbReference type="InterPro" id="IPR006612">
    <property type="entry name" value="THAP_Znf"/>
</dbReference>
<accession>A0A1E1WZQ5</accession>
<evidence type="ECO:0000256" key="3">
    <source>
        <dbReference type="ARBA" id="ARBA00022723"/>
    </source>
</evidence>
<evidence type="ECO:0000256" key="13">
    <source>
        <dbReference type="SAM" id="MobiDB-lite"/>
    </source>
</evidence>
<dbReference type="GO" id="GO:0008270">
    <property type="term" value="F:zinc ion binding"/>
    <property type="evidence" value="ECO:0007669"/>
    <property type="project" value="UniProtKB-KW"/>
</dbReference>
<protein>
    <recommendedName>
        <fullName evidence="14">THAP-type domain-containing protein</fullName>
    </recommendedName>
</protein>
<dbReference type="GO" id="GO:0043565">
    <property type="term" value="F:sequence-specific DNA binding"/>
    <property type="evidence" value="ECO:0007669"/>
    <property type="project" value="InterPro"/>
</dbReference>
<evidence type="ECO:0000256" key="9">
    <source>
        <dbReference type="ARBA" id="ARBA00023163"/>
    </source>
</evidence>
<keyword evidence="5" id="KW-0862">Zinc</keyword>
<comment type="subcellular location">
    <subcellularLocation>
        <location evidence="1">Nucleus</location>
        <location evidence="1">Nucleoplasm</location>
    </subcellularLocation>
</comment>
<evidence type="ECO:0000313" key="15">
    <source>
        <dbReference type="EMBL" id="JAT92464.1"/>
    </source>
</evidence>
<dbReference type="Pfam" id="PF05485">
    <property type="entry name" value="THAP"/>
    <property type="match status" value="1"/>
</dbReference>
<feature type="domain" description="THAP-type" evidence="14">
    <location>
        <begin position="7"/>
        <end position="98"/>
    </location>
</feature>
<evidence type="ECO:0000256" key="1">
    <source>
        <dbReference type="ARBA" id="ARBA00004642"/>
    </source>
</evidence>
<keyword evidence="9" id="KW-0804">Transcription</keyword>
<organism evidence="15">
    <name type="scientific">Amblyomma aureolatum</name>
    <dbReference type="NCBI Taxonomy" id="187763"/>
    <lineage>
        <taxon>Eukaryota</taxon>
        <taxon>Metazoa</taxon>
        <taxon>Ecdysozoa</taxon>
        <taxon>Arthropoda</taxon>
        <taxon>Chelicerata</taxon>
        <taxon>Arachnida</taxon>
        <taxon>Acari</taxon>
        <taxon>Parasitiformes</taxon>
        <taxon>Ixodida</taxon>
        <taxon>Ixodoidea</taxon>
        <taxon>Ixodidae</taxon>
        <taxon>Amblyomminae</taxon>
        <taxon>Amblyomma</taxon>
    </lineage>
</organism>
<sequence length="141" mass="15543">QKSSSVMSCFVPGCNSGRAKGKDKVSLFAPPVDPEVFKQWEQNIPKRNRPLTRKDSVCARHFERRFLNDRYYSEMGGSVLLDVKKVPRLRKGAVPTIFDGSDGAHVEDTKSPAPQEQSSRTVDQPPIVAYIQSGSTAGSCT</sequence>
<reference evidence="15" key="1">
    <citation type="journal article" date="2017" name="Front. Cell. Infect. Microbiol.">
        <title>The Distinct Transcriptional Response of the Midgut of Amblyomma sculptum and Amblyomma aureolatum Ticks to Rickettsia rickettsii Correlates to Their Differences in Susceptibility to Infection.</title>
        <authorList>
            <person name="Martins L.A."/>
            <person name="Galletti M.F.B.M."/>
            <person name="Ribeiro J.M."/>
            <person name="Fujita A."/>
            <person name="Costa F.B."/>
            <person name="Labruna M.B."/>
            <person name="Daffre S."/>
            <person name="Fogaca A.C."/>
        </authorList>
    </citation>
    <scope>NUCLEOTIDE SEQUENCE</scope>
</reference>
<evidence type="ECO:0000256" key="10">
    <source>
        <dbReference type="ARBA" id="ARBA00023242"/>
    </source>
</evidence>
<evidence type="ECO:0000256" key="6">
    <source>
        <dbReference type="ARBA" id="ARBA00023015"/>
    </source>
</evidence>
<evidence type="ECO:0000256" key="8">
    <source>
        <dbReference type="ARBA" id="ARBA00023125"/>
    </source>
</evidence>
<evidence type="ECO:0000256" key="12">
    <source>
        <dbReference type="PROSITE-ProRule" id="PRU00309"/>
    </source>
</evidence>
<evidence type="ECO:0000256" key="7">
    <source>
        <dbReference type="ARBA" id="ARBA00023054"/>
    </source>
</evidence>
<keyword evidence="8 12" id="KW-0238">DNA-binding</keyword>
<proteinExistence type="evidence at transcript level"/>
<feature type="non-terminal residue" evidence="15">
    <location>
        <position position="141"/>
    </location>
</feature>
<evidence type="ECO:0000256" key="4">
    <source>
        <dbReference type="ARBA" id="ARBA00022771"/>
    </source>
</evidence>
<evidence type="ECO:0000256" key="5">
    <source>
        <dbReference type="ARBA" id="ARBA00022833"/>
    </source>
</evidence>
<evidence type="ECO:0000256" key="2">
    <source>
        <dbReference type="ARBA" id="ARBA00006177"/>
    </source>
</evidence>
<dbReference type="GO" id="GO:0005654">
    <property type="term" value="C:nucleoplasm"/>
    <property type="evidence" value="ECO:0007669"/>
    <property type="project" value="UniProtKB-SubCell"/>
</dbReference>
<comment type="similarity">
    <text evidence="2">Belongs to the THAP1 family.</text>
</comment>
<dbReference type="AlphaFoldDB" id="A0A1E1WZQ5"/>
<name>A0A1E1WZQ5_9ACAR</name>
<keyword evidence="4 12" id="KW-0863">Zinc-finger</keyword>
<dbReference type="SMART" id="SM00980">
    <property type="entry name" value="THAP"/>
    <property type="match status" value="1"/>
</dbReference>
<keyword evidence="7" id="KW-0175">Coiled coil</keyword>
<feature type="non-terminal residue" evidence="15">
    <location>
        <position position="1"/>
    </location>
</feature>
<keyword evidence="10" id="KW-0539">Nucleus</keyword>
<keyword evidence="6" id="KW-0805">Transcription regulation</keyword>
<evidence type="ECO:0000259" key="14">
    <source>
        <dbReference type="PROSITE" id="PS50950"/>
    </source>
</evidence>
<dbReference type="PANTHER" id="PTHR46600">
    <property type="entry name" value="THAP DOMAIN-CONTAINING"/>
    <property type="match status" value="1"/>
</dbReference>
<dbReference type="SMART" id="SM00692">
    <property type="entry name" value="DM3"/>
    <property type="match status" value="1"/>
</dbReference>
<feature type="region of interest" description="Disordered" evidence="13">
    <location>
        <begin position="97"/>
        <end position="125"/>
    </location>
</feature>
<feature type="compositionally biased region" description="Polar residues" evidence="13">
    <location>
        <begin position="112"/>
        <end position="122"/>
    </location>
</feature>
<keyword evidence="11" id="KW-0131">Cell cycle</keyword>
<dbReference type="SUPFAM" id="SSF57716">
    <property type="entry name" value="Glucocorticoid receptor-like (DNA-binding domain)"/>
    <property type="match status" value="1"/>
</dbReference>